<dbReference type="AlphaFoldDB" id="A0A1H0G301"/>
<name>A0A1H0G301_9RHOB</name>
<reference evidence="1 2" key="1">
    <citation type="submission" date="2016-11" db="EMBL/GenBank/DDBJ databases">
        <authorList>
            <person name="Varghese N."/>
            <person name="Submissions S."/>
        </authorList>
    </citation>
    <scope>NUCLEOTIDE SEQUENCE [LARGE SCALE GENOMIC DNA]</scope>
    <source>
        <strain evidence="1 2">DSM 29620</strain>
    </source>
</reference>
<evidence type="ECO:0000313" key="2">
    <source>
        <dbReference type="Proteomes" id="UP000324252"/>
    </source>
</evidence>
<dbReference type="EMBL" id="FQZZ01000002">
    <property type="protein sequence ID" value="SHJ84365.1"/>
    <property type="molecule type" value="Genomic_DNA"/>
</dbReference>
<dbReference type="Proteomes" id="UP000324252">
    <property type="component" value="Unassembled WGS sequence"/>
</dbReference>
<keyword evidence="2" id="KW-1185">Reference proteome</keyword>
<accession>A0A1H0G301</accession>
<organism evidence="1 2">
    <name type="scientific">Lutimaribacter pacificus</name>
    <dbReference type="NCBI Taxonomy" id="391948"/>
    <lineage>
        <taxon>Bacteria</taxon>
        <taxon>Pseudomonadati</taxon>
        <taxon>Pseudomonadota</taxon>
        <taxon>Alphaproteobacteria</taxon>
        <taxon>Rhodobacterales</taxon>
        <taxon>Roseobacteraceae</taxon>
        <taxon>Lutimaribacter</taxon>
    </lineage>
</organism>
<evidence type="ECO:0000313" key="1">
    <source>
        <dbReference type="EMBL" id="SHJ84365.1"/>
    </source>
</evidence>
<sequence length="69" mass="7703">MSELLAKGQTPEKWSETLMSHGVHVSPRLIRSKARRSGQYYKIDRLMLLTPEQLEKLLAVEGGAGHGQS</sequence>
<proteinExistence type="predicted"/>
<protein>
    <submittedName>
        <fullName evidence="1">Uncharacterized protein</fullName>
    </submittedName>
</protein>
<gene>
    <name evidence="1" type="ORF">SAMN05444142_10271</name>
</gene>